<feature type="transmembrane region" description="Helical" evidence="1">
    <location>
        <begin position="178"/>
        <end position="203"/>
    </location>
</feature>
<feature type="transmembrane region" description="Helical" evidence="1">
    <location>
        <begin position="380"/>
        <end position="405"/>
    </location>
</feature>
<dbReference type="AlphaFoldDB" id="A0AAN4ZBR8"/>
<evidence type="ECO:0008006" key="4">
    <source>
        <dbReference type="Google" id="ProtNLM"/>
    </source>
</evidence>
<comment type="caution">
    <text evidence="2">The sequence shown here is derived from an EMBL/GenBank/DDBJ whole genome shotgun (WGS) entry which is preliminary data.</text>
</comment>
<gene>
    <name evidence="2" type="ORF">PMAYCL1PPCAC_08437</name>
</gene>
<dbReference type="PANTHER" id="PTHR38614">
    <property type="entry name" value="PROTEIN CBG09954"/>
    <property type="match status" value="1"/>
</dbReference>
<evidence type="ECO:0000313" key="3">
    <source>
        <dbReference type="Proteomes" id="UP001328107"/>
    </source>
</evidence>
<accession>A0AAN4ZBR8</accession>
<reference evidence="3" key="1">
    <citation type="submission" date="2022-10" db="EMBL/GenBank/DDBJ databases">
        <title>Genome assembly of Pristionchus species.</title>
        <authorList>
            <person name="Yoshida K."/>
            <person name="Sommer R.J."/>
        </authorList>
    </citation>
    <scope>NUCLEOTIDE SEQUENCE [LARGE SCALE GENOMIC DNA]</scope>
    <source>
        <strain evidence="3">RS5460</strain>
    </source>
</reference>
<feature type="transmembrane region" description="Helical" evidence="1">
    <location>
        <begin position="25"/>
        <end position="47"/>
    </location>
</feature>
<protein>
    <recommendedName>
        <fullName evidence="4">G protein-coupled receptor</fullName>
    </recommendedName>
</protein>
<organism evidence="2 3">
    <name type="scientific">Pristionchus mayeri</name>
    <dbReference type="NCBI Taxonomy" id="1317129"/>
    <lineage>
        <taxon>Eukaryota</taxon>
        <taxon>Metazoa</taxon>
        <taxon>Ecdysozoa</taxon>
        <taxon>Nematoda</taxon>
        <taxon>Chromadorea</taxon>
        <taxon>Rhabditida</taxon>
        <taxon>Rhabditina</taxon>
        <taxon>Diplogasteromorpha</taxon>
        <taxon>Diplogasteroidea</taxon>
        <taxon>Neodiplogasteridae</taxon>
        <taxon>Pristionchus</taxon>
    </lineage>
</organism>
<dbReference type="SUPFAM" id="SSF81321">
    <property type="entry name" value="Family A G protein-coupled receptor-like"/>
    <property type="match status" value="1"/>
</dbReference>
<name>A0AAN4ZBR8_9BILA</name>
<feature type="transmembrane region" description="Helical" evidence="1">
    <location>
        <begin position="425"/>
        <end position="447"/>
    </location>
</feature>
<evidence type="ECO:0000313" key="2">
    <source>
        <dbReference type="EMBL" id="GMR38242.1"/>
    </source>
</evidence>
<dbReference type="Proteomes" id="UP001328107">
    <property type="component" value="Unassembled WGS sequence"/>
</dbReference>
<feature type="transmembrane region" description="Helical" evidence="1">
    <location>
        <begin position="497"/>
        <end position="524"/>
    </location>
</feature>
<feature type="transmembrane region" description="Helical" evidence="1">
    <location>
        <begin position="224"/>
        <end position="243"/>
    </location>
</feature>
<feature type="transmembrane region" description="Helical" evidence="1">
    <location>
        <begin position="345"/>
        <end position="368"/>
    </location>
</feature>
<keyword evidence="1" id="KW-0812">Transmembrane</keyword>
<evidence type="ECO:0000256" key="1">
    <source>
        <dbReference type="SAM" id="Phobius"/>
    </source>
</evidence>
<proteinExistence type="predicted"/>
<sequence length="590" mass="67073">MPSLPHPNEYYNSPSYFHSSYRSNALQAAILLNLGYFPIYFLVMCIYNHPNVAQRYRTTIVFAGAVQYVLSLPHTIFNTWFGIFVTQEVQTTVFLCTFMRMGTALLNFISFNALTAISINRLLLIIFKKNCGLAWNFAFLVAASIPIVATVAYMFFVSRLTANSVCGPLLFYYELTPLMIWNGYIFGIPLIAVVLNSVTAGYLMYKRCSAEAYVKNSRRTVNELFIASALLVQSVIPAITMSTKGFRSIQEIYGMQTEPWLRELIENAGNVTTGLNMFASMVCIKHFREMFKQIILRDRTITRVGDVTTESSNFHSLKIAMTTLPPPMEFYDSPSRFHASYRPNALQAAILLNLGYLPIYFLGLCIYYHPNVVQRYKTTIVFAGAVQYVLSLPHTIFNTWFGIFVNQEVQTTVFLCTFVRMGTALLNFISFNALTAISINRLLLIIFKQHCGLIWNFVFLIAASIPVAIVAYMFFVSRPMESAICGPILFYYELAPIMIWNGYIFGIPLIAVALNSVTAGYLLYKRCSAGMQTEPWLRDLIEGAGNVTTGLNMFASMVFIKHFREMFKQIILRDRSITNYKNKALLQKYD</sequence>
<feature type="transmembrane region" description="Helical" evidence="1">
    <location>
        <begin position="59"/>
        <end position="84"/>
    </location>
</feature>
<dbReference type="EMBL" id="BTRK01000002">
    <property type="protein sequence ID" value="GMR38242.1"/>
    <property type="molecule type" value="Genomic_DNA"/>
</dbReference>
<dbReference type="InterPro" id="IPR010601">
    <property type="entry name" value="DUF1182"/>
</dbReference>
<feature type="transmembrane region" description="Helical" evidence="1">
    <location>
        <begin position="134"/>
        <end position="158"/>
    </location>
</feature>
<dbReference type="PANTHER" id="PTHR38614:SF1">
    <property type="entry name" value="G_PROTEIN_RECEP_F1_2 DOMAIN-CONTAINING PROTEIN"/>
    <property type="match status" value="1"/>
</dbReference>
<feature type="transmembrane region" description="Helical" evidence="1">
    <location>
        <begin position="104"/>
        <end position="127"/>
    </location>
</feature>
<keyword evidence="1" id="KW-0472">Membrane</keyword>
<keyword evidence="3" id="KW-1185">Reference proteome</keyword>
<feature type="transmembrane region" description="Helical" evidence="1">
    <location>
        <begin position="454"/>
        <end position="477"/>
    </location>
</feature>
<keyword evidence="1" id="KW-1133">Transmembrane helix</keyword>